<dbReference type="AlphaFoldDB" id="A0A3Q8S8I9"/>
<proteinExistence type="predicted"/>
<feature type="domain" description="Shedu protein SduA C-terminal" evidence="1">
    <location>
        <begin position="120"/>
        <end position="255"/>
    </location>
</feature>
<dbReference type="KEGG" id="plen:EIM92_00970"/>
<sequence length="267" mass="31952">MGKYKRNYMQLTEEEINQWNEMKQREIIRKFYGLEVRKSLFREYPKAARHYLSLFPNHYLDIVDLKNEQELNDLADKYLEMLDSSGTPERTVLNWIRDNRAYFIIGSILQNYNFGHHNAFIFPELKLGTTLQVDFLIIGKNSGGYEFIFVELEARHGKITMANGELGDVFRKGIRQVKDWGDWLEMYFQSFQETLLKYKNPEQQLPIEFMKPDRTRLHYVVVAGRRSDFNEKTYRIKRRTKDEQKIELLHYDNLYDTAKAVIGKSTY</sequence>
<evidence type="ECO:0000313" key="3">
    <source>
        <dbReference type="Proteomes" id="UP000273145"/>
    </source>
</evidence>
<dbReference type="EMBL" id="CP034248">
    <property type="protein sequence ID" value="AZK44939.1"/>
    <property type="molecule type" value="Genomic_DNA"/>
</dbReference>
<name>A0A3Q8S8I9_9BACL</name>
<keyword evidence="3" id="KW-1185">Reference proteome</keyword>
<evidence type="ECO:0000313" key="2">
    <source>
        <dbReference type="EMBL" id="AZK44939.1"/>
    </source>
</evidence>
<accession>A0A3Q8S8I9</accession>
<dbReference type="OrthoDB" id="1358919at2"/>
<reference evidence="2 3" key="1">
    <citation type="submission" date="2018-11" db="EMBL/GenBank/DDBJ databases">
        <title>Genome sequencing of Paenibacillus lentus DSM25539(T).</title>
        <authorList>
            <person name="Kook J.-K."/>
            <person name="Park S.-N."/>
            <person name="Lim Y.K."/>
        </authorList>
    </citation>
    <scope>NUCLEOTIDE SEQUENCE [LARGE SCALE GENOMIC DNA]</scope>
    <source>
        <strain evidence="2 3">DSM 25539</strain>
    </source>
</reference>
<protein>
    <submittedName>
        <fullName evidence="2">DUF4263 domain-containing protein</fullName>
    </submittedName>
</protein>
<evidence type="ECO:0000259" key="1">
    <source>
        <dbReference type="Pfam" id="PF14082"/>
    </source>
</evidence>
<dbReference type="InterPro" id="IPR025359">
    <property type="entry name" value="SduA_C"/>
</dbReference>
<dbReference type="RefSeq" id="WP_125081075.1">
    <property type="nucleotide sequence ID" value="NZ_CP034248.1"/>
</dbReference>
<dbReference type="Proteomes" id="UP000273145">
    <property type="component" value="Chromosome"/>
</dbReference>
<dbReference type="Pfam" id="PF14082">
    <property type="entry name" value="SduA_C"/>
    <property type="match status" value="1"/>
</dbReference>
<gene>
    <name evidence="2" type="ORF">EIM92_00970</name>
</gene>
<organism evidence="2 3">
    <name type="scientific">Paenibacillus lentus</name>
    <dbReference type="NCBI Taxonomy" id="1338368"/>
    <lineage>
        <taxon>Bacteria</taxon>
        <taxon>Bacillati</taxon>
        <taxon>Bacillota</taxon>
        <taxon>Bacilli</taxon>
        <taxon>Bacillales</taxon>
        <taxon>Paenibacillaceae</taxon>
        <taxon>Paenibacillus</taxon>
    </lineage>
</organism>